<comment type="caution">
    <text evidence="4">The sequence shown here is derived from an EMBL/GenBank/DDBJ whole genome shotgun (WGS) entry which is preliminary data.</text>
</comment>
<accession>A0A507ZSX4</accession>
<feature type="transmembrane region" description="Helical" evidence="3">
    <location>
        <begin position="154"/>
        <end position="172"/>
    </location>
</feature>
<keyword evidence="3" id="KW-0472">Membrane</keyword>
<evidence type="ECO:0008006" key="6">
    <source>
        <dbReference type="Google" id="ProtNLM"/>
    </source>
</evidence>
<feature type="region of interest" description="Disordered" evidence="2">
    <location>
        <begin position="661"/>
        <end position="686"/>
    </location>
</feature>
<dbReference type="OrthoDB" id="9812498at2"/>
<dbReference type="GO" id="GO:0016020">
    <property type="term" value="C:membrane"/>
    <property type="evidence" value="ECO:0007669"/>
    <property type="project" value="TreeGrafter"/>
</dbReference>
<dbReference type="RefSeq" id="WP_141420461.1">
    <property type="nucleotide sequence ID" value="NZ_VIAR01000001.1"/>
</dbReference>
<feature type="compositionally biased region" description="Low complexity" evidence="2">
    <location>
        <begin position="978"/>
        <end position="988"/>
    </location>
</feature>
<dbReference type="PANTHER" id="PTHR22050">
    <property type="entry name" value="RW1 PROTEIN HOMOLOG"/>
    <property type="match status" value="1"/>
</dbReference>
<feature type="transmembrane region" description="Helical" evidence="3">
    <location>
        <begin position="57"/>
        <end position="76"/>
    </location>
</feature>
<evidence type="ECO:0000256" key="3">
    <source>
        <dbReference type="SAM" id="Phobius"/>
    </source>
</evidence>
<dbReference type="InterPro" id="IPR039877">
    <property type="entry name" value="TMEM131-like"/>
</dbReference>
<evidence type="ECO:0000313" key="4">
    <source>
        <dbReference type="EMBL" id="TQD40730.1"/>
    </source>
</evidence>
<keyword evidence="3" id="KW-0812">Transmembrane</keyword>
<feature type="region of interest" description="Disordered" evidence="2">
    <location>
        <begin position="913"/>
        <end position="938"/>
    </location>
</feature>
<evidence type="ECO:0000256" key="2">
    <source>
        <dbReference type="SAM" id="MobiDB-lite"/>
    </source>
</evidence>
<reference evidence="4 5" key="1">
    <citation type="submission" date="2019-06" db="EMBL/GenBank/DDBJ databases">
        <title>Flavibacter putida gen. nov., sp. nov., a novel marine bacterium of the family Flavobacteriaceae isolated from coastal seawater.</title>
        <authorList>
            <person name="Feng X."/>
        </authorList>
    </citation>
    <scope>NUCLEOTIDE SEQUENCE [LARGE SCALE GENOMIC DNA]</scope>
    <source>
        <strain evidence="4 5">PLHSN227</strain>
    </source>
</reference>
<keyword evidence="1" id="KW-0175">Coiled coil</keyword>
<feature type="compositionally biased region" description="Basic and acidic residues" evidence="2">
    <location>
        <begin position="731"/>
        <end position="748"/>
    </location>
</feature>
<feature type="compositionally biased region" description="Basic and acidic residues" evidence="2">
    <location>
        <begin position="670"/>
        <end position="686"/>
    </location>
</feature>
<evidence type="ECO:0000256" key="1">
    <source>
        <dbReference type="SAM" id="Coils"/>
    </source>
</evidence>
<evidence type="ECO:0000313" key="5">
    <source>
        <dbReference type="Proteomes" id="UP000317169"/>
    </source>
</evidence>
<feature type="compositionally biased region" description="Gly residues" evidence="2">
    <location>
        <begin position="989"/>
        <end position="999"/>
    </location>
</feature>
<keyword evidence="3" id="KW-1133">Transmembrane helix</keyword>
<sequence>MTNYGQIIQKLEVFIRRFYVNELIKGVILFFAIGLLYFLFTVSFEYFFWLQSSARRVLFWLFVGVEIALFARFILYPVTKLFKLAKGINYFEASKIIGKHFPEVNDKLLNVLQLKTSEKTNQSELLLASIEQKAEELKPIPFQKSIDFRTNLKFLKYASIPLLVILAVYISGNQALFSDSYTRVVNYKQAYQPPAPLKFFILNEDLKVNQNQNFELKVQTLGKIQPEDVKIVFNQDTYYLQKFNNQYFAYNFIGLEEDVSFYLEANGVRSPQYNLEVTEIPRLIDFEMYLDYPDYLGKSNETLKGTGNATIPEGTKVNWQLRTAATNFVKLFYADTILQFEQNQPEFKLEKQILSNFPYEITTSNKALENYERLNYQLKVVKDQFPEIEVEMKRDSLNADKLYFKGKLSDDHGLQSLQVIYYPTKETNNRKTASIAINKATIDQFVYAFPNALEVDAGKDYQLFFRLLDNDRINGFKATNSTVFNYRKLTENEKRDEQLNQQEKMIKGMDKSMSKMRESREEFKDLDKLQKEKKQLSYNDRKKLESFLQRQKQQEKMMQEYAKQMKKNLKEARKEKPDAFNEELQERLERTQKKLKEKEKLLEEIEKYQEKLNKEQLNQKLEQLSKKNENQQKNLEQLLELTKRYYVEQKAEKIASDLEELAKKQSQQSKQEKQENTAEKQKNLNKEFEEIQKELDSLQKENEALKKPMDISRDKDKEESVKEDQEEATENLEKAEQEEQDAQEKQKESPSSQKAKQKQKNAAKKMQQMSAKMQQMMMQGGMEQQAEDAKMLRQILKNLLIFSFEQEDLMEVFKTINNRNPDFGKQLRKQNLLRENFEFIDDSLYALALRNPIISDKITEKIVDVEFNMDKALDRLAQNEIRKGVSNQQYALTGANELANMLNESLDQMNAQMQANSPGQGNSKPGQSGNSPGKGFQLPDIIKKQGELSEQMKQGMQEGKGEKGKKKGKGKDSGGQEGKQQGSQQGKQQGQGKGQGQQGDNGEEQSKRLYQIFQEQQMLRMQLEDMIRKEGLGKNAKRLARKMDFIENKLLEDGFNSETQKRMQNLEHQLLKLKEANIEQGKENRRKAETNQKQYQNTLNEQLKKAKEYFNTTEILNRQSLPLRENYKIIVQDYFKTN</sequence>
<feature type="region of interest" description="Disordered" evidence="2">
    <location>
        <begin position="951"/>
        <end position="1003"/>
    </location>
</feature>
<protein>
    <recommendedName>
        <fullName evidence="6">DUF4175 domain-containing protein</fullName>
    </recommendedName>
</protein>
<keyword evidence="5" id="KW-1185">Reference proteome</keyword>
<name>A0A507ZSX4_9FLAO</name>
<proteinExistence type="predicted"/>
<feature type="coiled-coil region" evidence="1">
    <location>
        <begin position="1029"/>
        <end position="1105"/>
    </location>
</feature>
<organism evidence="4 5">
    <name type="scientific">Haloflavibacter putidus</name>
    <dbReference type="NCBI Taxonomy" id="2576776"/>
    <lineage>
        <taxon>Bacteria</taxon>
        <taxon>Pseudomonadati</taxon>
        <taxon>Bacteroidota</taxon>
        <taxon>Flavobacteriia</taxon>
        <taxon>Flavobacteriales</taxon>
        <taxon>Flavobacteriaceae</taxon>
        <taxon>Haloflavibacter</taxon>
    </lineage>
</organism>
<dbReference type="Proteomes" id="UP000317169">
    <property type="component" value="Unassembled WGS sequence"/>
</dbReference>
<dbReference type="AlphaFoldDB" id="A0A507ZSX4"/>
<gene>
    <name evidence="4" type="ORF">FKR84_01760</name>
</gene>
<feature type="compositionally biased region" description="Basic and acidic residues" evidence="2">
    <location>
        <begin position="701"/>
        <end position="723"/>
    </location>
</feature>
<feature type="region of interest" description="Disordered" evidence="2">
    <location>
        <begin position="701"/>
        <end position="768"/>
    </location>
</feature>
<feature type="transmembrane region" description="Helical" evidence="3">
    <location>
        <begin position="26"/>
        <end position="51"/>
    </location>
</feature>
<feature type="compositionally biased region" description="Polar residues" evidence="2">
    <location>
        <begin position="913"/>
        <end position="931"/>
    </location>
</feature>
<dbReference type="EMBL" id="VIAR01000001">
    <property type="protein sequence ID" value="TQD40730.1"/>
    <property type="molecule type" value="Genomic_DNA"/>
</dbReference>
<dbReference type="PANTHER" id="PTHR22050:SF0">
    <property type="entry name" value="TRANSMEMBRANE PROTEIN 131 HOMOLOG"/>
    <property type="match status" value="1"/>
</dbReference>